<accession>A0A158I3Q1</accession>
<dbReference type="GO" id="GO:0005829">
    <property type="term" value="C:cytosol"/>
    <property type="evidence" value="ECO:0007669"/>
    <property type="project" value="TreeGrafter"/>
</dbReference>
<dbReference type="Gene3D" id="3.40.50.720">
    <property type="entry name" value="NAD(P)-binding Rossmann-like Domain"/>
    <property type="match status" value="1"/>
</dbReference>
<comment type="pathway">
    <text evidence="1 6">Carbohydrate biosynthesis; dTDP-L-rhamnose biosynthesis.</text>
</comment>
<dbReference type="PANTHER" id="PTHR10491:SF4">
    <property type="entry name" value="METHIONINE ADENOSYLTRANSFERASE 2 SUBUNIT BETA"/>
    <property type="match status" value="1"/>
</dbReference>
<dbReference type="RefSeq" id="WP_060858441.1">
    <property type="nucleotide sequence ID" value="NZ_FCOC02000025.1"/>
</dbReference>
<dbReference type="OrthoDB" id="9803892at2"/>
<evidence type="ECO:0000256" key="1">
    <source>
        <dbReference type="ARBA" id="ARBA00004781"/>
    </source>
</evidence>
<gene>
    <name evidence="8" type="ORF">AWB64_05459</name>
</gene>
<comment type="similarity">
    <text evidence="2 6">Belongs to the dTDP-4-dehydrorhamnose reductase family.</text>
</comment>
<comment type="function">
    <text evidence="6">Catalyzes the reduction of dTDP-6-deoxy-L-lyxo-4-hexulose to yield dTDP-L-rhamnose.</text>
</comment>
<dbReference type="GO" id="GO:0019305">
    <property type="term" value="P:dTDP-rhamnose biosynthetic process"/>
    <property type="evidence" value="ECO:0007669"/>
    <property type="project" value="UniProtKB-UniPathway"/>
</dbReference>
<dbReference type="UniPathway" id="UPA00124"/>
<reference evidence="8 9" key="1">
    <citation type="submission" date="2016-01" db="EMBL/GenBank/DDBJ databases">
        <authorList>
            <person name="Oliw E.H."/>
        </authorList>
    </citation>
    <scope>NUCLEOTIDE SEQUENCE [LARGE SCALE GENOMIC DNA]</scope>
    <source>
        <strain evidence="8">LMG 22029</strain>
    </source>
</reference>
<comment type="cofactor">
    <cofactor evidence="6">
        <name>Mg(2+)</name>
        <dbReference type="ChEBI" id="CHEBI:18420"/>
    </cofactor>
    <text evidence="6">Binds 1 Mg(2+) ion per monomer.</text>
</comment>
<dbReference type="InterPro" id="IPR036291">
    <property type="entry name" value="NAD(P)-bd_dom_sf"/>
</dbReference>
<dbReference type="GO" id="GO:0008831">
    <property type="term" value="F:dTDP-4-dehydrorhamnose reductase activity"/>
    <property type="evidence" value="ECO:0007669"/>
    <property type="project" value="UniProtKB-EC"/>
</dbReference>
<dbReference type="Proteomes" id="UP000054893">
    <property type="component" value="Unassembled WGS sequence"/>
</dbReference>
<comment type="catalytic activity">
    <reaction evidence="5 6">
        <text>dTDP-beta-L-rhamnose + NADP(+) = dTDP-4-dehydro-beta-L-rhamnose + NADPH + H(+)</text>
        <dbReference type="Rhea" id="RHEA:21796"/>
        <dbReference type="ChEBI" id="CHEBI:15378"/>
        <dbReference type="ChEBI" id="CHEBI:57510"/>
        <dbReference type="ChEBI" id="CHEBI:57783"/>
        <dbReference type="ChEBI" id="CHEBI:58349"/>
        <dbReference type="ChEBI" id="CHEBI:62830"/>
        <dbReference type="EC" id="1.1.1.133"/>
    </reaction>
</comment>
<name>A0A158I3Q1_CABSO</name>
<dbReference type="InterPro" id="IPR005913">
    <property type="entry name" value="dTDP_dehydrorham_reduct"/>
</dbReference>
<evidence type="ECO:0000256" key="5">
    <source>
        <dbReference type="ARBA" id="ARBA00048200"/>
    </source>
</evidence>
<proteinExistence type="inferred from homology"/>
<protein>
    <recommendedName>
        <fullName evidence="4 6">dTDP-4-dehydrorhamnose reductase</fullName>
        <ecNumber evidence="3 6">1.1.1.133</ecNumber>
    </recommendedName>
</protein>
<sequence length="300" mass="32041">MTVRDLPKPTILLTGATGQIGFELVRSLQGLGRVVAFDRAGLDLSDTARIGQVVSNVAPAVIVNAAAYTAVDAAETDVAGAMRLNAEAPEALSRVAKRLGALLVHYSTDYVFDGVKPGAYVEDDATNPLNVYGVSKLAGEQAIAASGCAYLVFRTSWVYGARGTNFLRTMLRLAAERDELSVVNDQIGAPTWSGTIADETAIALSQLLRGQREDWFRRSGVYHLTAAGSTSWAGFAQAIFDNSRQPAKPVIKGIPTISYPAPTVRPLNSRLSNGKLADVFGIEPSPWDEALRQCMAQSQL</sequence>
<evidence type="ECO:0000259" key="7">
    <source>
        <dbReference type="Pfam" id="PF04321"/>
    </source>
</evidence>
<dbReference type="InterPro" id="IPR029903">
    <property type="entry name" value="RmlD-like-bd"/>
</dbReference>
<organism evidence="8 9">
    <name type="scientific">Caballeronia sordidicola</name>
    <name type="common">Burkholderia sordidicola</name>
    <dbReference type="NCBI Taxonomy" id="196367"/>
    <lineage>
        <taxon>Bacteria</taxon>
        <taxon>Pseudomonadati</taxon>
        <taxon>Pseudomonadota</taxon>
        <taxon>Betaproteobacteria</taxon>
        <taxon>Burkholderiales</taxon>
        <taxon>Burkholderiaceae</taxon>
        <taxon>Caballeronia</taxon>
    </lineage>
</organism>
<evidence type="ECO:0000256" key="4">
    <source>
        <dbReference type="ARBA" id="ARBA00017099"/>
    </source>
</evidence>
<evidence type="ECO:0000256" key="3">
    <source>
        <dbReference type="ARBA" id="ARBA00012929"/>
    </source>
</evidence>
<evidence type="ECO:0000313" key="9">
    <source>
        <dbReference type="Proteomes" id="UP000054893"/>
    </source>
</evidence>
<dbReference type="NCBIfam" id="TIGR01214">
    <property type="entry name" value="rmlD"/>
    <property type="match status" value="1"/>
</dbReference>
<evidence type="ECO:0000313" key="8">
    <source>
        <dbReference type="EMBL" id="SAL51218.1"/>
    </source>
</evidence>
<dbReference type="CDD" id="cd05254">
    <property type="entry name" value="dTDP_HR_like_SDR_e"/>
    <property type="match status" value="1"/>
</dbReference>
<dbReference type="EC" id="1.1.1.133" evidence="3 6"/>
<dbReference type="Gene3D" id="3.90.25.10">
    <property type="entry name" value="UDP-galactose 4-epimerase, domain 1"/>
    <property type="match status" value="1"/>
</dbReference>
<keyword evidence="6" id="KW-0521">NADP</keyword>
<feature type="domain" description="RmlD-like substrate binding" evidence="7">
    <location>
        <begin position="10"/>
        <end position="298"/>
    </location>
</feature>
<keyword evidence="6" id="KW-0560">Oxidoreductase</keyword>
<dbReference type="SUPFAM" id="SSF51735">
    <property type="entry name" value="NAD(P)-binding Rossmann-fold domains"/>
    <property type="match status" value="1"/>
</dbReference>
<evidence type="ECO:0000256" key="2">
    <source>
        <dbReference type="ARBA" id="ARBA00010944"/>
    </source>
</evidence>
<evidence type="ECO:0000256" key="6">
    <source>
        <dbReference type="RuleBase" id="RU364082"/>
    </source>
</evidence>
<dbReference type="AlphaFoldDB" id="A0A158I3Q1"/>
<dbReference type="EMBL" id="FCOC02000025">
    <property type="protein sequence ID" value="SAL51218.1"/>
    <property type="molecule type" value="Genomic_DNA"/>
</dbReference>
<dbReference type="PANTHER" id="PTHR10491">
    <property type="entry name" value="DTDP-4-DEHYDRORHAMNOSE REDUCTASE"/>
    <property type="match status" value="1"/>
</dbReference>
<dbReference type="Pfam" id="PF04321">
    <property type="entry name" value="RmlD_sub_bind"/>
    <property type="match status" value="1"/>
</dbReference>